<dbReference type="AlphaFoldDB" id="A0A919VFF3"/>
<evidence type="ECO:0000313" key="5">
    <source>
        <dbReference type="Proteomes" id="UP000679179"/>
    </source>
</evidence>
<keyword evidence="1 4" id="KW-0808">Transferase</keyword>
<evidence type="ECO:0000256" key="1">
    <source>
        <dbReference type="ARBA" id="ARBA00022679"/>
    </source>
</evidence>
<sequence>MKDKVHVIIDARMVDEHLHGIARYTYELIKKGAASGKVKYTLLVNDVRKAKVIFNKVDNLEFIKMNSKFLSLKEQIELPRILNKYKGKAIFHSPSFVSSPFIKIDTVMTIHDLNHIRYPQFYTPFHKYYYKYIVKPSALNSKKVLTVSNFAKSELLGWLKCEDSRVVVTYNGIDSDFKHISDETTLKKVKYKYDLPDKFILYIGNLKPHKNVETLVKAMKTVKDKNYFLVMNGKLNDKLREVIKEYDVNDRIKFIGFVDDEDLPVLYSEAKVFVFPSLYEGFGLPPLEAMACGCQVIVSDTSSLPEVVGNYGLKFDAKDHINLSNKINQCIESPLLYNEKELKDWMNRYDWQNTFDLTYEIYKEI</sequence>
<dbReference type="SUPFAM" id="SSF53756">
    <property type="entry name" value="UDP-Glycosyltransferase/glycogen phosphorylase"/>
    <property type="match status" value="1"/>
</dbReference>
<dbReference type="Pfam" id="PF13439">
    <property type="entry name" value="Glyco_transf_4"/>
    <property type="match status" value="1"/>
</dbReference>
<dbReference type="Proteomes" id="UP000679179">
    <property type="component" value="Unassembled WGS sequence"/>
</dbReference>
<comment type="caution">
    <text evidence="4">The sequence shown here is derived from an EMBL/GenBank/DDBJ whole genome shotgun (WGS) entry which is preliminary data.</text>
</comment>
<feature type="domain" description="Glycosyl transferase family 1" evidence="2">
    <location>
        <begin position="189"/>
        <end position="336"/>
    </location>
</feature>
<dbReference type="PANTHER" id="PTHR46401">
    <property type="entry name" value="GLYCOSYLTRANSFERASE WBBK-RELATED"/>
    <property type="match status" value="1"/>
</dbReference>
<evidence type="ECO:0000259" key="2">
    <source>
        <dbReference type="Pfam" id="PF00534"/>
    </source>
</evidence>
<proteinExistence type="predicted"/>
<evidence type="ECO:0000259" key="3">
    <source>
        <dbReference type="Pfam" id="PF13439"/>
    </source>
</evidence>
<dbReference type="Gene3D" id="3.40.50.2000">
    <property type="entry name" value="Glycogen Phosphorylase B"/>
    <property type="match status" value="2"/>
</dbReference>
<dbReference type="CDD" id="cd03809">
    <property type="entry name" value="GT4_MtfB-like"/>
    <property type="match status" value="1"/>
</dbReference>
<organism evidence="4 5">
    <name type="scientific">Clostridium polyendosporum</name>
    <dbReference type="NCBI Taxonomy" id="69208"/>
    <lineage>
        <taxon>Bacteria</taxon>
        <taxon>Bacillati</taxon>
        <taxon>Bacillota</taxon>
        <taxon>Clostridia</taxon>
        <taxon>Eubacteriales</taxon>
        <taxon>Clostridiaceae</taxon>
        <taxon>Clostridium</taxon>
    </lineage>
</organism>
<dbReference type="InterPro" id="IPR028098">
    <property type="entry name" value="Glyco_trans_4-like_N"/>
</dbReference>
<feature type="domain" description="Glycosyltransferase subfamily 4-like N-terminal" evidence="3">
    <location>
        <begin position="20"/>
        <end position="176"/>
    </location>
</feature>
<reference evidence="4" key="1">
    <citation type="submission" date="2021-03" db="EMBL/GenBank/DDBJ databases">
        <title>Taxonomic study of Clostridium polyendosporum from meadow-gley soil under rice.</title>
        <authorList>
            <person name="Kobayashi H."/>
            <person name="Tanizawa Y."/>
            <person name="Yagura M."/>
        </authorList>
    </citation>
    <scope>NUCLEOTIDE SEQUENCE</scope>
    <source>
        <strain evidence="4">JCM 30710</strain>
    </source>
</reference>
<dbReference type="Pfam" id="PF00534">
    <property type="entry name" value="Glycos_transf_1"/>
    <property type="match status" value="1"/>
</dbReference>
<evidence type="ECO:0000313" key="4">
    <source>
        <dbReference type="EMBL" id="GIM30239.1"/>
    </source>
</evidence>
<keyword evidence="5" id="KW-1185">Reference proteome</keyword>
<name>A0A919VFF3_9CLOT</name>
<dbReference type="EMBL" id="BOPZ01000031">
    <property type="protein sequence ID" value="GIM30239.1"/>
    <property type="molecule type" value="Genomic_DNA"/>
</dbReference>
<dbReference type="PANTHER" id="PTHR46401:SF2">
    <property type="entry name" value="GLYCOSYLTRANSFERASE WBBK-RELATED"/>
    <property type="match status" value="1"/>
</dbReference>
<accession>A0A919VFF3</accession>
<protein>
    <submittedName>
        <fullName evidence="4">Glycosyl transferase</fullName>
    </submittedName>
</protein>
<dbReference type="InterPro" id="IPR001296">
    <property type="entry name" value="Glyco_trans_1"/>
</dbReference>
<gene>
    <name evidence="4" type="ORF">CPJCM30710_29050</name>
</gene>
<dbReference type="RefSeq" id="WP_212904918.1">
    <property type="nucleotide sequence ID" value="NZ_BOPZ01000031.1"/>
</dbReference>
<dbReference type="GO" id="GO:0016757">
    <property type="term" value="F:glycosyltransferase activity"/>
    <property type="evidence" value="ECO:0007669"/>
    <property type="project" value="InterPro"/>
</dbReference>